<accession>A0A2M7S4P2</accession>
<dbReference type="Proteomes" id="UP000229307">
    <property type="component" value="Unassembled WGS sequence"/>
</dbReference>
<gene>
    <name evidence="3" type="ORF">COY52_12425</name>
</gene>
<dbReference type="InterPro" id="IPR006321">
    <property type="entry name" value="PilT/PilU"/>
</dbReference>
<dbReference type="SUPFAM" id="SSF52540">
    <property type="entry name" value="P-loop containing nucleoside triphosphate hydrolases"/>
    <property type="match status" value="1"/>
</dbReference>
<dbReference type="InterPro" id="IPR050921">
    <property type="entry name" value="T4SS_GSP_E_ATPase"/>
</dbReference>
<dbReference type="Pfam" id="PF00437">
    <property type="entry name" value="T2SSE"/>
    <property type="match status" value="1"/>
</dbReference>
<dbReference type="GO" id="GO:0016887">
    <property type="term" value="F:ATP hydrolysis activity"/>
    <property type="evidence" value="ECO:0007669"/>
    <property type="project" value="InterPro"/>
</dbReference>
<name>A0A2M7S4P2_9BACT</name>
<reference evidence="4" key="1">
    <citation type="submission" date="2017-09" db="EMBL/GenBank/DDBJ databases">
        <title>Depth-based differentiation of microbial function through sediment-hosted aquifers and enrichment of novel symbionts in the deep terrestrial subsurface.</title>
        <authorList>
            <person name="Probst A.J."/>
            <person name="Ladd B."/>
            <person name="Jarett J.K."/>
            <person name="Geller-Mcgrath D.E."/>
            <person name="Sieber C.M.K."/>
            <person name="Emerson J.B."/>
            <person name="Anantharaman K."/>
            <person name="Thomas B.C."/>
            <person name="Malmstrom R."/>
            <person name="Stieglmeier M."/>
            <person name="Klingl A."/>
            <person name="Woyke T."/>
            <person name="Ryan C.M."/>
            <person name="Banfield J.F."/>
        </authorList>
    </citation>
    <scope>NUCLEOTIDE SEQUENCE [LARGE SCALE GENOMIC DNA]</scope>
</reference>
<comment type="caution">
    <text evidence="3">The sequence shown here is derived from an EMBL/GenBank/DDBJ whole genome shotgun (WGS) entry which is preliminary data.</text>
</comment>
<evidence type="ECO:0000259" key="2">
    <source>
        <dbReference type="PROSITE" id="PS00662"/>
    </source>
</evidence>
<dbReference type="InterPro" id="IPR001482">
    <property type="entry name" value="T2SS/T4SS_dom"/>
</dbReference>
<proteinExistence type="inferred from homology"/>
<dbReference type="GO" id="GO:0005524">
    <property type="term" value="F:ATP binding"/>
    <property type="evidence" value="ECO:0007669"/>
    <property type="project" value="InterPro"/>
</dbReference>
<dbReference type="InterPro" id="IPR027417">
    <property type="entry name" value="P-loop_NTPase"/>
</dbReference>
<comment type="similarity">
    <text evidence="1">Belongs to the GSP E family.</text>
</comment>
<dbReference type="AlphaFoldDB" id="A0A2M7S4P2"/>
<dbReference type="CDD" id="cd01131">
    <property type="entry name" value="PilT"/>
    <property type="match status" value="1"/>
</dbReference>
<organism evidence="3 4">
    <name type="scientific">Candidatus Desantisbacteria bacterium CG_4_10_14_0_8_um_filter_48_22</name>
    <dbReference type="NCBI Taxonomy" id="1974543"/>
    <lineage>
        <taxon>Bacteria</taxon>
        <taxon>Candidatus Desantisiibacteriota</taxon>
    </lineage>
</organism>
<evidence type="ECO:0000256" key="1">
    <source>
        <dbReference type="ARBA" id="ARBA00006611"/>
    </source>
</evidence>
<feature type="domain" description="Bacterial type II secretion system protein E" evidence="2">
    <location>
        <begin position="194"/>
        <end position="208"/>
    </location>
</feature>
<dbReference type="InterPro" id="IPR003593">
    <property type="entry name" value="AAA+_ATPase"/>
</dbReference>
<dbReference type="Gene3D" id="3.30.450.90">
    <property type="match status" value="1"/>
</dbReference>
<dbReference type="PROSITE" id="PS00662">
    <property type="entry name" value="T2SP_E"/>
    <property type="match status" value="1"/>
</dbReference>
<evidence type="ECO:0000313" key="4">
    <source>
        <dbReference type="Proteomes" id="UP000229307"/>
    </source>
</evidence>
<dbReference type="Gene3D" id="3.40.50.300">
    <property type="entry name" value="P-loop containing nucleotide triphosphate hydrolases"/>
    <property type="match status" value="1"/>
</dbReference>
<sequence length="350" mass="38604">MTKTIDDILEEATGRDATDVHITVGKPPILRIQKELTATDDPPLSGPEAKGLVYSMIREYQQKKLEENRELDFSYEHGKYRFRGNAFWQRGYVSVALRVIPSEVPQLSKLGLPKVLFDVARKQKGFVLVTGPAGMGKSTTLAAMLDLINSERKAHIVTIEDPIEYVHKDKLSIISQRELGIDTLSFANALKYALRQDPDVILVGEMRDMETIALALTAAETGHLVLATLHTLDAAQSANRIIDVFPAEQQQQVRAQLAGSLECIVSQQLLSRQDGRGLVVACEILINNSAVGTLIREAKTHQLMNAMQTGGKYGMQTMDDSLKNLYQEGLISYTVAIAKASNVSSLRQSI</sequence>
<protein>
    <submittedName>
        <fullName evidence="3">Type IV pili twitching motility protein PilT</fullName>
    </submittedName>
</protein>
<dbReference type="PANTHER" id="PTHR30486">
    <property type="entry name" value="TWITCHING MOTILITY PROTEIN PILT"/>
    <property type="match status" value="1"/>
</dbReference>
<dbReference type="SMART" id="SM00382">
    <property type="entry name" value="AAA"/>
    <property type="match status" value="1"/>
</dbReference>
<dbReference type="NCBIfam" id="TIGR01420">
    <property type="entry name" value="pilT_fam"/>
    <property type="match status" value="1"/>
</dbReference>
<evidence type="ECO:0000313" key="3">
    <source>
        <dbReference type="EMBL" id="PIZ14512.1"/>
    </source>
</evidence>
<dbReference type="EMBL" id="PFMR01000342">
    <property type="protein sequence ID" value="PIZ14512.1"/>
    <property type="molecule type" value="Genomic_DNA"/>
</dbReference>